<name>B8M036_TALSN</name>
<dbReference type="GeneID" id="8104839"/>
<keyword evidence="5" id="KW-1185">Reference proteome</keyword>
<sequence length="343" mass="37810">MSTTLKRPTALQLGERVLVTGANSYLASNIIDLLLSLGYFVRGTIRAEKPWLDEYFTSKYGVGKFESVIVPDVTHKESLVKVLGDISGVMHVASDLSFSADADKVINGVVKATQSVLEAAADQKSVKRFVLTSSSAAATLPKVNVEGNIVDENSWNDEVVKLAWDEKADPRKPAYVYAASKTEGERFAFKWVKEHNPHFTLNTVLPNLAMGPFLSPDFNGSSGQLVVDLLRGNHTIMMAAGPQYYVNVQDVARLHAIALLDPELKSDRLFAFAGTFNWTEIIDILRKLRPNINLPTPPKNEGRDLSVIKPAKRAEELIKTWFDRPGWASLEQTLKEAVDSAGL</sequence>
<organism evidence="4 5">
    <name type="scientific">Talaromyces stipitatus (strain ATCC 10500 / CBS 375.48 / QM 6759 / NRRL 1006)</name>
    <name type="common">Penicillium stipitatum</name>
    <dbReference type="NCBI Taxonomy" id="441959"/>
    <lineage>
        <taxon>Eukaryota</taxon>
        <taxon>Fungi</taxon>
        <taxon>Dikarya</taxon>
        <taxon>Ascomycota</taxon>
        <taxon>Pezizomycotina</taxon>
        <taxon>Eurotiomycetes</taxon>
        <taxon>Eurotiomycetidae</taxon>
        <taxon>Eurotiales</taxon>
        <taxon>Trichocomaceae</taxon>
        <taxon>Talaromyces</taxon>
        <taxon>Talaromyces sect. Talaromyces</taxon>
    </lineage>
</organism>
<dbReference type="PANTHER" id="PTHR10366">
    <property type="entry name" value="NAD DEPENDENT EPIMERASE/DEHYDRATASE"/>
    <property type="match status" value="1"/>
</dbReference>
<dbReference type="GO" id="GO:0016616">
    <property type="term" value="F:oxidoreductase activity, acting on the CH-OH group of donors, NAD or NADP as acceptor"/>
    <property type="evidence" value="ECO:0007669"/>
    <property type="project" value="TreeGrafter"/>
</dbReference>
<accession>B8M036</accession>
<dbReference type="PhylomeDB" id="B8M036"/>
<dbReference type="PANTHER" id="PTHR10366:SF562">
    <property type="entry name" value="ALDEHYDE REDUCTASE II (AFU_ORTHOLOGUE AFUA_1G11360)"/>
    <property type="match status" value="1"/>
</dbReference>
<reference evidence="5" key="1">
    <citation type="journal article" date="2015" name="Genome Announc.">
        <title>Genome sequence of the AIDS-associated pathogen Penicillium marneffei (ATCC18224) and its near taxonomic relative Talaromyces stipitatus (ATCC10500).</title>
        <authorList>
            <person name="Nierman W.C."/>
            <person name="Fedorova-Abrams N.D."/>
            <person name="Andrianopoulos A."/>
        </authorList>
    </citation>
    <scope>NUCLEOTIDE SEQUENCE [LARGE SCALE GENOMIC DNA]</scope>
    <source>
        <strain evidence="5">ATCC 10500 / CBS 375.48 / QM 6759 / NRRL 1006</strain>
    </source>
</reference>
<gene>
    <name evidence="4" type="ORF">TSTA_082010</name>
</gene>
<dbReference type="InterPro" id="IPR050425">
    <property type="entry name" value="NAD(P)_dehydrat-like"/>
</dbReference>
<dbReference type="InterPro" id="IPR001509">
    <property type="entry name" value="Epimerase_deHydtase"/>
</dbReference>
<dbReference type="OMA" id="NTYNERA"/>
<dbReference type="InParanoid" id="B8M036"/>
<keyword evidence="1" id="KW-0560">Oxidoreductase</keyword>
<comment type="similarity">
    <text evidence="2">Belongs to the NAD(P)-dependent epimerase/dehydratase family. Dihydroflavonol-4-reductase subfamily.</text>
</comment>
<dbReference type="Gene3D" id="3.40.50.720">
    <property type="entry name" value="NAD(P)-binding Rossmann-like Domain"/>
    <property type="match status" value="1"/>
</dbReference>
<dbReference type="SUPFAM" id="SSF51735">
    <property type="entry name" value="NAD(P)-binding Rossmann-fold domains"/>
    <property type="match status" value="1"/>
</dbReference>
<dbReference type="AlphaFoldDB" id="B8M036"/>
<dbReference type="HOGENOM" id="CLU_007383_9_2_1"/>
<evidence type="ECO:0000256" key="1">
    <source>
        <dbReference type="ARBA" id="ARBA00023002"/>
    </source>
</evidence>
<protein>
    <submittedName>
        <fullName evidence="4">NAD dependent epimerase/dehydratase, putative</fullName>
    </submittedName>
</protein>
<dbReference type="OrthoDB" id="4223976at2759"/>
<dbReference type="EMBL" id="EQ962653">
    <property type="protein sequence ID" value="EED20968.1"/>
    <property type="molecule type" value="Genomic_DNA"/>
</dbReference>
<dbReference type="Pfam" id="PF01370">
    <property type="entry name" value="Epimerase"/>
    <property type="match status" value="1"/>
</dbReference>
<dbReference type="InterPro" id="IPR036291">
    <property type="entry name" value="NAD(P)-bd_dom_sf"/>
</dbReference>
<feature type="domain" description="NAD-dependent epimerase/dehydratase" evidence="3">
    <location>
        <begin position="17"/>
        <end position="263"/>
    </location>
</feature>
<evidence type="ECO:0000313" key="5">
    <source>
        <dbReference type="Proteomes" id="UP000001745"/>
    </source>
</evidence>
<dbReference type="STRING" id="441959.B8M036"/>
<evidence type="ECO:0000313" key="4">
    <source>
        <dbReference type="EMBL" id="EED20968.1"/>
    </source>
</evidence>
<dbReference type="Proteomes" id="UP000001745">
    <property type="component" value="Unassembled WGS sequence"/>
</dbReference>
<dbReference type="VEuPathDB" id="FungiDB:TSTA_082010"/>
<evidence type="ECO:0000259" key="3">
    <source>
        <dbReference type="Pfam" id="PF01370"/>
    </source>
</evidence>
<dbReference type="RefSeq" id="XP_002477931.1">
    <property type="nucleotide sequence ID" value="XM_002477886.1"/>
</dbReference>
<proteinExistence type="inferred from homology"/>
<dbReference type="eggNOG" id="KOG1502">
    <property type="taxonomic scope" value="Eukaryota"/>
</dbReference>
<evidence type="ECO:0000256" key="2">
    <source>
        <dbReference type="ARBA" id="ARBA00023445"/>
    </source>
</evidence>